<evidence type="ECO:0000256" key="14">
    <source>
        <dbReference type="SAM" id="MobiDB-lite"/>
    </source>
</evidence>
<accession>A0A9P7FZT6</accession>
<dbReference type="GO" id="GO:0004497">
    <property type="term" value="F:monooxygenase activity"/>
    <property type="evidence" value="ECO:0007669"/>
    <property type="project" value="UniProtKB-KW"/>
</dbReference>
<dbReference type="PRINTS" id="PR00463">
    <property type="entry name" value="EP450I"/>
</dbReference>
<comment type="caution">
    <text evidence="15">The sequence shown here is derived from an EMBL/GenBank/DDBJ whole genome shotgun (WGS) entry which is preliminary data.</text>
</comment>
<dbReference type="PANTHER" id="PTHR24305:SF166">
    <property type="entry name" value="CYTOCHROME P450 12A4, MITOCHONDRIAL-RELATED"/>
    <property type="match status" value="1"/>
</dbReference>
<comment type="similarity">
    <text evidence="4">Belongs to the cytochrome P450 family.</text>
</comment>
<evidence type="ECO:0000256" key="10">
    <source>
        <dbReference type="ARBA" id="ARBA00023004"/>
    </source>
</evidence>
<comment type="pathway">
    <text evidence="3">Secondary metabolite biosynthesis; terpenoid biosynthesis.</text>
</comment>
<proteinExistence type="inferred from homology"/>
<keyword evidence="7 13" id="KW-0479">Metal-binding</keyword>
<dbReference type="Gene3D" id="1.10.630.10">
    <property type="entry name" value="Cytochrome P450"/>
    <property type="match status" value="1"/>
</dbReference>
<reference evidence="15" key="1">
    <citation type="submission" date="2021-02" db="EMBL/GenBank/DDBJ databases">
        <authorList>
            <person name="Nieuwenhuis M."/>
            <person name="Van De Peppel L.J.J."/>
        </authorList>
    </citation>
    <scope>NUCLEOTIDE SEQUENCE</scope>
    <source>
        <strain evidence="15">D49</strain>
    </source>
</reference>
<dbReference type="GO" id="GO:0016705">
    <property type="term" value="F:oxidoreductase activity, acting on paired donors, with incorporation or reduction of molecular oxygen"/>
    <property type="evidence" value="ECO:0007669"/>
    <property type="project" value="InterPro"/>
</dbReference>
<dbReference type="Proteomes" id="UP000717328">
    <property type="component" value="Unassembled WGS sequence"/>
</dbReference>
<keyword evidence="5 13" id="KW-0349">Heme</keyword>
<feature type="compositionally biased region" description="Basic and acidic residues" evidence="14">
    <location>
        <begin position="313"/>
        <end position="330"/>
    </location>
</feature>
<feature type="region of interest" description="Disordered" evidence="14">
    <location>
        <begin position="313"/>
        <end position="343"/>
    </location>
</feature>
<dbReference type="GO" id="GO:0020037">
    <property type="term" value="F:heme binding"/>
    <property type="evidence" value="ECO:0007669"/>
    <property type="project" value="InterPro"/>
</dbReference>
<dbReference type="InterPro" id="IPR002401">
    <property type="entry name" value="Cyt_P450_E_grp-I"/>
</dbReference>
<evidence type="ECO:0000256" key="7">
    <source>
        <dbReference type="ARBA" id="ARBA00022723"/>
    </source>
</evidence>
<evidence type="ECO:0000256" key="4">
    <source>
        <dbReference type="ARBA" id="ARBA00010617"/>
    </source>
</evidence>
<keyword evidence="8" id="KW-1133">Transmembrane helix</keyword>
<keyword evidence="12" id="KW-0472">Membrane</keyword>
<dbReference type="PANTHER" id="PTHR24305">
    <property type="entry name" value="CYTOCHROME P450"/>
    <property type="match status" value="1"/>
</dbReference>
<evidence type="ECO:0000256" key="2">
    <source>
        <dbReference type="ARBA" id="ARBA00004370"/>
    </source>
</evidence>
<name>A0A9P7FZT6_9AGAR</name>
<reference evidence="15" key="2">
    <citation type="submission" date="2021-10" db="EMBL/GenBank/DDBJ databases">
        <title>Phylogenomics reveals ancestral predisposition of the termite-cultivated fungus Termitomyces towards a domesticated lifestyle.</title>
        <authorList>
            <person name="Auxier B."/>
            <person name="Grum-Grzhimaylo A."/>
            <person name="Cardenas M.E."/>
            <person name="Lodge J.D."/>
            <person name="Laessoe T."/>
            <person name="Pedersen O."/>
            <person name="Smith M.E."/>
            <person name="Kuyper T.W."/>
            <person name="Franco-Molano E.A."/>
            <person name="Baroni T.J."/>
            <person name="Aanen D.K."/>
        </authorList>
    </citation>
    <scope>NUCLEOTIDE SEQUENCE</scope>
    <source>
        <strain evidence="15">D49</strain>
    </source>
</reference>
<evidence type="ECO:0008006" key="17">
    <source>
        <dbReference type="Google" id="ProtNLM"/>
    </source>
</evidence>
<dbReference type="PRINTS" id="PR00385">
    <property type="entry name" value="P450"/>
</dbReference>
<dbReference type="SUPFAM" id="SSF48264">
    <property type="entry name" value="Cytochrome P450"/>
    <property type="match status" value="1"/>
</dbReference>
<keyword evidence="9" id="KW-0560">Oxidoreductase</keyword>
<evidence type="ECO:0000256" key="13">
    <source>
        <dbReference type="PIRSR" id="PIRSR602401-1"/>
    </source>
</evidence>
<evidence type="ECO:0000256" key="8">
    <source>
        <dbReference type="ARBA" id="ARBA00022989"/>
    </source>
</evidence>
<evidence type="ECO:0000313" key="16">
    <source>
        <dbReference type="Proteomes" id="UP000717328"/>
    </source>
</evidence>
<evidence type="ECO:0000313" key="15">
    <source>
        <dbReference type="EMBL" id="KAG5639423.1"/>
    </source>
</evidence>
<sequence>MHDQENTNLLATWEHAYGPTFVYRGFIGAPRLMTTDPVAIAHILHHAYAYPKPDFVRDSLATMAAGHDGLLTTEGDQHRKQRRIIAPAFSKLHLDSLTPIFWDKAVQLRDLCLQQADAHDDAPRIDVLSWLARATLDVIGEAGFGYRFDALSSQATHNELSAAFAVIFSTARKFRVMTILQAWFPVLRRFAHATMERIGLQLIDQKRTEILADASSSKTASASTPRTRDLLGLLIRSNLSSASASVSPHEKPHAAPPAPLNTREVLSQISTFIAAGHETSASALTWCLYALARDTASQARLRAELRRLALEHEREKEQEREEQAQDEHEQVQGSGGEGDGDGDALAARVQACTYLDWVVREALRMHAPVTSTMRVCARPGGDVVPLSVPVRAGAGKQEKEHVQGTGSGSGEWSVRVAEGDIITIPIQAVNRCTRLWGADAGEFRPERWADLPAGARSIPGLLSGMLTFLNGNGSVGAGNRACIGWRFALAEIKIFLYVLVKDMEFWIDDGMVIEKRIK</sequence>
<dbReference type="OrthoDB" id="1470350at2759"/>
<keyword evidence="11" id="KW-0503">Monooxygenase</keyword>
<keyword evidence="16" id="KW-1185">Reference proteome</keyword>
<dbReference type="GO" id="GO:0005506">
    <property type="term" value="F:iron ion binding"/>
    <property type="evidence" value="ECO:0007669"/>
    <property type="project" value="InterPro"/>
</dbReference>
<evidence type="ECO:0000256" key="11">
    <source>
        <dbReference type="ARBA" id="ARBA00023033"/>
    </source>
</evidence>
<dbReference type="AlphaFoldDB" id="A0A9P7FZT6"/>
<keyword evidence="6" id="KW-0812">Transmembrane</keyword>
<protein>
    <recommendedName>
        <fullName evidence="17">Cytochrome P450</fullName>
    </recommendedName>
</protein>
<evidence type="ECO:0000256" key="3">
    <source>
        <dbReference type="ARBA" id="ARBA00004721"/>
    </source>
</evidence>
<gene>
    <name evidence="15" type="ORF">H0H81_002291</name>
</gene>
<evidence type="ECO:0000256" key="9">
    <source>
        <dbReference type="ARBA" id="ARBA00023002"/>
    </source>
</evidence>
<evidence type="ECO:0000256" key="1">
    <source>
        <dbReference type="ARBA" id="ARBA00001971"/>
    </source>
</evidence>
<comment type="subcellular location">
    <subcellularLocation>
        <location evidence="2">Membrane</location>
    </subcellularLocation>
</comment>
<evidence type="ECO:0000256" key="6">
    <source>
        <dbReference type="ARBA" id="ARBA00022692"/>
    </source>
</evidence>
<comment type="cofactor">
    <cofactor evidence="1 13">
        <name>heme</name>
        <dbReference type="ChEBI" id="CHEBI:30413"/>
    </cofactor>
</comment>
<dbReference type="InterPro" id="IPR036396">
    <property type="entry name" value="Cyt_P450_sf"/>
</dbReference>
<feature type="binding site" description="axial binding residue" evidence="13">
    <location>
        <position position="482"/>
    </location>
    <ligand>
        <name>heme</name>
        <dbReference type="ChEBI" id="CHEBI:30413"/>
    </ligand>
    <ligandPart>
        <name>Fe</name>
        <dbReference type="ChEBI" id="CHEBI:18248"/>
    </ligandPart>
</feature>
<dbReference type="InterPro" id="IPR001128">
    <property type="entry name" value="Cyt_P450"/>
</dbReference>
<dbReference type="InterPro" id="IPR050121">
    <property type="entry name" value="Cytochrome_P450_monoxygenase"/>
</dbReference>
<dbReference type="Pfam" id="PF00067">
    <property type="entry name" value="p450"/>
    <property type="match status" value="2"/>
</dbReference>
<evidence type="ECO:0000256" key="12">
    <source>
        <dbReference type="ARBA" id="ARBA00023136"/>
    </source>
</evidence>
<dbReference type="EMBL" id="JABCKI010005721">
    <property type="protein sequence ID" value="KAG5639423.1"/>
    <property type="molecule type" value="Genomic_DNA"/>
</dbReference>
<evidence type="ECO:0000256" key="5">
    <source>
        <dbReference type="ARBA" id="ARBA00022617"/>
    </source>
</evidence>
<dbReference type="GO" id="GO:0016020">
    <property type="term" value="C:membrane"/>
    <property type="evidence" value="ECO:0007669"/>
    <property type="project" value="UniProtKB-SubCell"/>
</dbReference>
<organism evidence="15 16">
    <name type="scientific">Sphagnurus paluster</name>
    <dbReference type="NCBI Taxonomy" id="117069"/>
    <lineage>
        <taxon>Eukaryota</taxon>
        <taxon>Fungi</taxon>
        <taxon>Dikarya</taxon>
        <taxon>Basidiomycota</taxon>
        <taxon>Agaricomycotina</taxon>
        <taxon>Agaricomycetes</taxon>
        <taxon>Agaricomycetidae</taxon>
        <taxon>Agaricales</taxon>
        <taxon>Tricholomatineae</taxon>
        <taxon>Lyophyllaceae</taxon>
        <taxon>Sphagnurus</taxon>
    </lineage>
</organism>
<keyword evidence="10 13" id="KW-0408">Iron</keyword>